<accession>A0A1S3DFT3</accession>
<feature type="compositionally biased region" description="Polar residues" evidence="1">
    <location>
        <begin position="41"/>
        <end position="58"/>
    </location>
</feature>
<gene>
    <name evidence="3" type="primary">LOC103516913</name>
</gene>
<evidence type="ECO:0000313" key="3">
    <source>
        <dbReference type="RefSeq" id="XP_008480128.1"/>
    </source>
</evidence>
<keyword evidence="2" id="KW-1185">Reference proteome</keyword>
<dbReference type="RefSeq" id="XP_008480128.1">
    <property type="nucleotide sequence ID" value="XM_008481906.3"/>
</dbReference>
<protein>
    <submittedName>
        <fullName evidence="3">Uncharacterized protein LOC103516913</fullName>
    </submittedName>
</protein>
<dbReference type="PaxDb" id="121845-A0A1S3DFT3"/>
<evidence type="ECO:0000256" key="1">
    <source>
        <dbReference type="SAM" id="MobiDB-lite"/>
    </source>
</evidence>
<dbReference type="AlphaFoldDB" id="A0A1S3DFT3"/>
<dbReference type="Proteomes" id="UP000079169">
    <property type="component" value="Unplaced"/>
</dbReference>
<dbReference type="GeneID" id="103516913"/>
<proteinExistence type="predicted"/>
<name>A0A1S3DFT3_DIACI</name>
<reference evidence="3" key="1">
    <citation type="submission" date="2025-08" db="UniProtKB">
        <authorList>
            <consortium name="RefSeq"/>
        </authorList>
    </citation>
    <scope>IDENTIFICATION</scope>
</reference>
<sequence>MDRPQHISKIVEYFERKQNSRLQDGVSDRLHSIRRSWVSRASTGTTVTSPAQVTSGPSPFSGKRLSVCEGAVKSKLPLFDKKKTTAD</sequence>
<dbReference type="KEGG" id="dci:103516913"/>
<organism evidence="2 3">
    <name type="scientific">Diaphorina citri</name>
    <name type="common">Asian citrus psyllid</name>
    <dbReference type="NCBI Taxonomy" id="121845"/>
    <lineage>
        <taxon>Eukaryota</taxon>
        <taxon>Metazoa</taxon>
        <taxon>Ecdysozoa</taxon>
        <taxon>Arthropoda</taxon>
        <taxon>Hexapoda</taxon>
        <taxon>Insecta</taxon>
        <taxon>Pterygota</taxon>
        <taxon>Neoptera</taxon>
        <taxon>Paraneoptera</taxon>
        <taxon>Hemiptera</taxon>
        <taxon>Sternorrhyncha</taxon>
        <taxon>Psylloidea</taxon>
        <taxon>Psyllidae</taxon>
        <taxon>Diaphorininae</taxon>
        <taxon>Diaphorina</taxon>
    </lineage>
</organism>
<evidence type="ECO:0000313" key="2">
    <source>
        <dbReference type="Proteomes" id="UP000079169"/>
    </source>
</evidence>
<feature type="region of interest" description="Disordered" evidence="1">
    <location>
        <begin position="41"/>
        <end position="60"/>
    </location>
</feature>